<dbReference type="GO" id="GO:0015074">
    <property type="term" value="P:DNA integration"/>
    <property type="evidence" value="ECO:0007669"/>
    <property type="project" value="InterPro"/>
</dbReference>
<accession>A0A9X1U2C3</accession>
<proteinExistence type="inferred from homology"/>
<reference evidence="3" key="1">
    <citation type="submission" date="2021-09" db="EMBL/GenBank/DDBJ databases">
        <title>Genome of Aequorivita sp. strain F47161.</title>
        <authorList>
            <person name="Wang Y."/>
        </authorList>
    </citation>
    <scope>NUCLEOTIDE SEQUENCE</scope>
    <source>
        <strain evidence="3">F47161</strain>
    </source>
</reference>
<dbReference type="RefSeq" id="WP_237604283.1">
    <property type="nucleotide sequence ID" value="NZ_JAIRBA010000068.1"/>
</dbReference>
<name>A0A9X1U2C3_9FLAO</name>
<dbReference type="Gene3D" id="3.30.420.10">
    <property type="entry name" value="Ribonuclease H-like superfamily/Ribonuclease H"/>
    <property type="match status" value="1"/>
</dbReference>
<evidence type="ECO:0000313" key="3">
    <source>
        <dbReference type="EMBL" id="MCG2420514.1"/>
    </source>
</evidence>
<dbReference type="NCBIfam" id="NF033546">
    <property type="entry name" value="transpos_IS21"/>
    <property type="match status" value="1"/>
</dbReference>
<dbReference type="SUPFAM" id="SSF53098">
    <property type="entry name" value="Ribonuclease H-like"/>
    <property type="match status" value="1"/>
</dbReference>
<dbReference type="Pfam" id="PF22483">
    <property type="entry name" value="Mu-transpos_C_2"/>
    <property type="match status" value="1"/>
</dbReference>
<dbReference type="InterPro" id="IPR001584">
    <property type="entry name" value="Integrase_cat-core"/>
</dbReference>
<evidence type="ECO:0000259" key="2">
    <source>
        <dbReference type="PROSITE" id="PS50994"/>
    </source>
</evidence>
<dbReference type="InterPro" id="IPR054353">
    <property type="entry name" value="IstA-like_C"/>
</dbReference>
<sequence length="514" mass="60053">MAGKPKPMSQVKQMLRMRLKGKGIKTIARNLQMSKNTVKEYFRKVEASNVSITELLKLEDPILEAKLLAGNPSFKDERYELLKVRLEYFAKELKKVGVNRKVLYEEYCVDNANPYSYSQFCYHLQQYRKSSKPTMVLEHHPGDKLYIDFAGKPLSYINRDTGEIIFVQVFVACLPYSDYSFAMAVPSQKLEDFLYALRCCLNDIGGVPHTLVPDNLKSAVIKANRYEPDINRALEDFANHYSTTVTPARPAHPQDKALVENQVKLIYSRVYAKLRHRQFFDLASLNEAIAEKMKLHNQTRMQQKDYCREEKFLADEKKHLLELPVEPIEIKYYREHKAAKNNHIYLSQDKHYYSVPYTYIGEKTKVIYTRTLVKIYCKGNQIAVHPRGFKKGGYTTKKEHLCSHHQFYKERSPSYYLGRANAHSEELYQYMEALFNQNKHPEQLYRTCDGILNLSRKTPRNTFVKACDIALENHNYSYRFLKQLLENKMTENTLNIISKPLPEHSNIRGATAYK</sequence>
<dbReference type="EMBL" id="JAIRBA010000068">
    <property type="protein sequence ID" value="MCG2420514.1"/>
    <property type="molecule type" value="Genomic_DNA"/>
</dbReference>
<feature type="domain" description="Integrase catalytic" evidence="2">
    <location>
        <begin position="137"/>
        <end position="316"/>
    </location>
</feature>
<dbReference type="GO" id="GO:0003676">
    <property type="term" value="F:nucleic acid binding"/>
    <property type="evidence" value="ECO:0007669"/>
    <property type="project" value="InterPro"/>
</dbReference>
<dbReference type="InterPro" id="IPR036397">
    <property type="entry name" value="RNaseH_sf"/>
</dbReference>
<comment type="similarity">
    <text evidence="1">Belongs to the transposase IS21/IS408/IS1162 family.</text>
</comment>
<comment type="caution">
    <text evidence="3">The sequence shown here is derived from an EMBL/GenBank/DDBJ whole genome shotgun (WGS) entry which is preliminary data.</text>
</comment>
<dbReference type="PROSITE" id="PS50994">
    <property type="entry name" value="INTEGRASE"/>
    <property type="match status" value="1"/>
</dbReference>
<dbReference type="Proteomes" id="UP001139461">
    <property type="component" value="Unassembled WGS sequence"/>
</dbReference>
<protein>
    <submittedName>
        <fullName evidence="3">IS21 family transposase</fullName>
    </submittedName>
</protein>
<keyword evidence="4" id="KW-1185">Reference proteome</keyword>
<evidence type="ECO:0000256" key="1">
    <source>
        <dbReference type="ARBA" id="ARBA00009277"/>
    </source>
</evidence>
<dbReference type="PANTHER" id="PTHR35004">
    <property type="entry name" value="TRANSPOSASE RV3428C-RELATED"/>
    <property type="match status" value="1"/>
</dbReference>
<evidence type="ECO:0000313" key="4">
    <source>
        <dbReference type="Proteomes" id="UP001139461"/>
    </source>
</evidence>
<gene>
    <name evidence="3" type="primary">istA</name>
    <name evidence="3" type="ORF">K8089_15945</name>
</gene>
<dbReference type="PANTHER" id="PTHR35004:SF8">
    <property type="entry name" value="TRANSPOSASE RV3428C-RELATED"/>
    <property type="match status" value="1"/>
</dbReference>
<dbReference type="InterPro" id="IPR012337">
    <property type="entry name" value="RNaseH-like_sf"/>
</dbReference>
<dbReference type="AlphaFoldDB" id="A0A9X1U2C3"/>
<organism evidence="3 4">
    <name type="scientific">Aequorivita vitellina</name>
    <dbReference type="NCBI Taxonomy" id="2874475"/>
    <lineage>
        <taxon>Bacteria</taxon>
        <taxon>Pseudomonadati</taxon>
        <taxon>Bacteroidota</taxon>
        <taxon>Flavobacteriia</taxon>
        <taxon>Flavobacteriales</taxon>
        <taxon>Flavobacteriaceae</taxon>
        <taxon>Aequorivita</taxon>
    </lineage>
</organism>